<evidence type="ECO:0000256" key="8">
    <source>
        <dbReference type="ARBA" id="ARBA00022827"/>
    </source>
</evidence>
<dbReference type="eggNOG" id="KOG2644">
    <property type="taxonomic scope" value="Eukaryota"/>
</dbReference>
<dbReference type="Gene3D" id="3.40.50.620">
    <property type="entry name" value="HUPs"/>
    <property type="match status" value="1"/>
</dbReference>
<evidence type="ECO:0000256" key="7">
    <source>
        <dbReference type="ARBA" id="ARBA00022741"/>
    </source>
</evidence>
<dbReference type="EMBL" id="LGRB01000020">
    <property type="protein sequence ID" value="OCT44461.1"/>
    <property type="molecule type" value="Genomic_DNA"/>
</dbReference>
<keyword evidence="16" id="KW-1185">Reference proteome</keyword>
<evidence type="ECO:0000256" key="10">
    <source>
        <dbReference type="ARBA" id="ARBA00031145"/>
    </source>
</evidence>
<evidence type="ECO:0000256" key="13">
    <source>
        <dbReference type="SAM" id="MobiDB-lite"/>
    </source>
</evidence>
<keyword evidence="9" id="KW-0067">ATP-binding</keyword>
<dbReference type="Pfam" id="PF01507">
    <property type="entry name" value="PAPS_reduct"/>
    <property type="match status" value="1"/>
</dbReference>
<comment type="catalytic activity">
    <reaction evidence="12">
        <text>FMN + ATP + H(+) = FAD + diphosphate</text>
        <dbReference type="Rhea" id="RHEA:17237"/>
        <dbReference type="ChEBI" id="CHEBI:15378"/>
        <dbReference type="ChEBI" id="CHEBI:30616"/>
        <dbReference type="ChEBI" id="CHEBI:33019"/>
        <dbReference type="ChEBI" id="CHEBI:57692"/>
        <dbReference type="ChEBI" id="CHEBI:58210"/>
        <dbReference type="EC" id="2.7.7.2"/>
    </reaction>
</comment>
<protein>
    <recommendedName>
        <fullName evidence="2">FAD synthase</fullName>
        <ecNumber evidence="2">2.7.7.2</ecNumber>
    </recommendedName>
    <alternativeName>
        <fullName evidence="10">FAD pyrophosphorylase</fullName>
    </alternativeName>
    <alternativeName>
        <fullName evidence="11">FMN adenylyltransferase</fullName>
    </alternativeName>
</protein>
<evidence type="ECO:0000256" key="6">
    <source>
        <dbReference type="ARBA" id="ARBA00022695"/>
    </source>
</evidence>
<feature type="compositionally biased region" description="Low complexity" evidence="13">
    <location>
        <begin position="175"/>
        <end position="196"/>
    </location>
</feature>
<feature type="region of interest" description="Disordered" evidence="13">
    <location>
        <begin position="160"/>
        <end position="202"/>
    </location>
</feature>
<evidence type="ECO:0000256" key="12">
    <source>
        <dbReference type="ARBA" id="ARBA00049494"/>
    </source>
</evidence>
<keyword evidence="7" id="KW-0547">Nucleotide-binding</keyword>
<dbReference type="GO" id="GO:0003919">
    <property type="term" value="F:FMN adenylyltransferase activity"/>
    <property type="evidence" value="ECO:0007669"/>
    <property type="project" value="UniProtKB-EC"/>
</dbReference>
<dbReference type="InterPro" id="IPR002500">
    <property type="entry name" value="PAPS_reduct_dom"/>
</dbReference>
<evidence type="ECO:0000256" key="9">
    <source>
        <dbReference type="ARBA" id="ARBA00022840"/>
    </source>
</evidence>
<dbReference type="PANTHER" id="PTHR23293:SF9">
    <property type="entry name" value="FAD SYNTHASE"/>
    <property type="match status" value="1"/>
</dbReference>
<keyword evidence="8" id="KW-0274">FAD</keyword>
<accession>A0A1C1C7M8</accession>
<dbReference type="VEuPathDB" id="FungiDB:G647_07143"/>
<evidence type="ECO:0000256" key="3">
    <source>
        <dbReference type="ARBA" id="ARBA00022630"/>
    </source>
</evidence>
<evidence type="ECO:0000256" key="4">
    <source>
        <dbReference type="ARBA" id="ARBA00022643"/>
    </source>
</evidence>
<comment type="caution">
    <text evidence="15">The sequence shown here is derived from an EMBL/GenBank/DDBJ whole genome shotgun (WGS) entry which is preliminary data.</text>
</comment>
<evidence type="ECO:0000256" key="2">
    <source>
        <dbReference type="ARBA" id="ARBA00012393"/>
    </source>
</evidence>
<proteinExistence type="predicted"/>
<keyword evidence="6" id="KW-0548">Nucleotidyltransferase</keyword>
<dbReference type="STRING" id="86049.A0A1C1C7M8"/>
<evidence type="ECO:0000256" key="1">
    <source>
        <dbReference type="ARBA" id="ARBA00004726"/>
    </source>
</evidence>
<keyword evidence="3" id="KW-0285">Flavoprotein</keyword>
<organism evidence="15 16">
    <name type="scientific">Cladophialophora carrionii</name>
    <dbReference type="NCBI Taxonomy" id="86049"/>
    <lineage>
        <taxon>Eukaryota</taxon>
        <taxon>Fungi</taxon>
        <taxon>Dikarya</taxon>
        <taxon>Ascomycota</taxon>
        <taxon>Pezizomycotina</taxon>
        <taxon>Eurotiomycetes</taxon>
        <taxon>Chaetothyriomycetidae</taxon>
        <taxon>Chaetothyriales</taxon>
        <taxon>Herpotrichiellaceae</taxon>
        <taxon>Cladophialophora</taxon>
    </lineage>
</organism>
<dbReference type="EC" id="2.7.7.2" evidence="2"/>
<dbReference type="InterPro" id="IPR014729">
    <property type="entry name" value="Rossmann-like_a/b/a_fold"/>
</dbReference>
<evidence type="ECO:0000256" key="11">
    <source>
        <dbReference type="ARBA" id="ARBA00031871"/>
    </source>
</evidence>
<keyword evidence="5" id="KW-0808">Transferase</keyword>
<evidence type="ECO:0000256" key="5">
    <source>
        <dbReference type="ARBA" id="ARBA00022679"/>
    </source>
</evidence>
<dbReference type="SUPFAM" id="SSF52402">
    <property type="entry name" value="Adenine nucleotide alpha hydrolases-like"/>
    <property type="match status" value="1"/>
</dbReference>
<feature type="domain" description="Phosphoadenosine phosphosulphate reductase" evidence="14">
    <location>
        <begin position="87"/>
        <end position="272"/>
    </location>
</feature>
<evidence type="ECO:0000313" key="15">
    <source>
        <dbReference type="EMBL" id="OCT44461.1"/>
    </source>
</evidence>
<dbReference type="Proteomes" id="UP000094526">
    <property type="component" value="Unassembled WGS sequence"/>
</dbReference>
<evidence type="ECO:0000259" key="14">
    <source>
        <dbReference type="Pfam" id="PF01507"/>
    </source>
</evidence>
<dbReference type="VEuPathDB" id="FungiDB:CLCR_05786"/>
<dbReference type="OrthoDB" id="270728at2759"/>
<name>A0A1C1C7M8_9EURO</name>
<dbReference type="PANTHER" id="PTHR23293">
    <property type="entry name" value="FAD SYNTHETASE-RELATED FMN ADENYLYLTRANSFERASE"/>
    <property type="match status" value="1"/>
</dbReference>
<dbReference type="CDD" id="cd23948">
    <property type="entry name" value="FAD_synthase"/>
    <property type="match status" value="1"/>
</dbReference>
<dbReference type="AlphaFoldDB" id="A0A1C1C7M8"/>
<reference evidence="16" key="1">
    <citation type="submission" date="2015-07" db="EMBL/GenBank/DDBJ databases">
        <authorList>
            <person name="Teixeira M.M."/>
            <person name="Souza R.C."/>
            <person name="Almeida L.G."/>
            <person name="Vicente V.A."/>
            <person name="de Hoog S."/>
            <person name="Bocca A.L."/>
            <person name="de Almeida S.R."/>
            <person name="Vasconcelos A.T."/>
            <person name="Felipe M.S."/>
        </authorList>
    </citation>
    <scope>NUCLEOTIDE SEQUENCE [LARGE SCALE GENOMIC DNA]</scope>
    <source>
        <strain evidence="16">KSF</strain>
    </source>
</reference>
<feature type="compositionally biased region" description="Polar residues" evidence="13">
    <location>
        <begin position="418"/>
        <end position="429"/>
    </location>
</feature>
<evidence type="ECO:0000313" key="16">
    <source>
        <dbReference type="Proteomes" id="UP000094526"/>
    </source>
</evidence>
<dbReference type="GO" id="GO:0006747">
    <property type="term" value="P:FAD biosynthetic process"/>
    <property type="evidence" value="ECO:0007669"/>
    <property type="project" value="TreeGrafter"/>
</dbReference>
<feature type="compositionally biased region" description="Basic and acidic residues" evidence="13">
    <location>
        <begin position="444"/>
        <end position="453"/>
    </location>
</feature>
<comment type="pathway">
    <text evidence="1">Cofactor biosynthesis; FAD biosynthesis; FAD from FMN: step 1/1.</text>
</comment>
<keyword evidence="4" id="KW-0288">FMN</keyword>
<gene>
    <name evidence="15" type="ORF">CLCR_05786</name>
</gene>
<sequence length="468" mass="52482">MTSASLPPQAPMTNGIHKMVNGEADVLSSSNPPTQSLRDVCAVLHGQVDAFLSAAPENDVTRRTQQQTRISMQVIEKALNDYDFPALSLSYNGGKDCLVLLILYLAVLHTHFSKPPKNGAPRNDFPTSIPSIYAKPPDPFPAVSEFVEYSSKLYHLDLTHISTNPGPRKKERSHSNPPLSSSPISTSSTTLPASSPAAPPSDRPIVSFRDAFALYLSSHPQVKAIFVGTRRTDPHGSHLTHFDPTDHNWPEFMRIHPVIDWHLSEIWCFLRSPYLTDVGAGAGVCAPGDLQARSVPLRYCQMYDEGYTSLGGVNDTVRNPKLRYIDSDGRERYKPAYEMTWDEGERLGRERMRFSLGMETEVWWWCTTGVVNSTTILYSTLVTKLLRRWRQHKYKATKAADGSGRRSRNRRETDIFLLSSTRPSPYNASTEREKTDQGGQGGSRRSEQAGHETYINERRMVVLPFMAL</sequence>
<dbReference type="GO" id="GO:0005524">
    <property type="term" value="F:ATP binding"/>
    <property type="evidence" value="ECO:0007669"/>
    <property type="project" value="UniProtKB-KW"/>
</dbReference>
<feature type="region of interest" description="Disordered" evidence="13">
    <location>
        <begin position="397"/>
        <end position="453"/>
    </location>
</feature>